<dbReference type="AlphaFoldDB" id="W1XBQ3"/>
<feature type="non-terminal residue" evidence="12">
    <location>
        <position position="112"/>
    </location>
</feature>
<dbReference type="GO" id="GO:0051539">
    <property type="term" value="F:4 iron, 4 sulfur cluster binding"/>
    <property type="evidence" value="ECO:0007669"/>
    <property type="project" value="UniProtKB-KW"/>
</dbReference>
<accession>W1XBQ3</accession>
<name>W1XBQ3_9ZZZZ</name>
<dbReference type="GO" id="GO:0030313">
    <property type="term" value="C:cell envelope"/>
    <property type="evidence" value="ECO:0007669"/>
    <property type="project" value="UniProtKB-SubCell"/>
</dbReference>
<comment type="caution">
    <text evidence="12">The sequence shown here is derived from an EMBL/GenBank/DDBJ whole genome shotgun (WGS) entry which is preliminary data.</text>
</comment>
<reference evidence="12" key="1">
    <citation type="submission" date="2013-12" db="EMBL/GenBank/DDBJ databases">
        <title>A Varibaculum cambriense genome reconstructed from a premature infant gut community with otherwise low bacterial novelty that shifts toward anaerobic metabolism during the third week of life.</title>
        <authorList>
            <person name="Brown C.T."/>
            <person name="Sharon I."/>
            <person name="Thomas B.C."/>
            <person name="Castelle C.J."/>
            <person name="Morowitz M.J."/>
            <person name="Banfield J.F."/>
        </authorList>
    </citation>
    <scope>NUCLEOTIDE SEQUENCE</scope>
</reference>
<dbReference type="InterPro" id="IPR017896">
    <property type="entry name" value="4Fe4S_Fe-S-bd"/>
</dbReference>
<dbReference type="EMBL" id="AZMM01016889">
    <property type="protein sequence ID" value="ETJ27703.1"/>
    <property type="molecule type" value="Genomic_DNA"/>
</dbReference>
<gene>
    <name evidence="12" type="ORF">Q604_UNBC16889G0001</name>
</gene>
<evidence type="ECO:0000256" key="10">
    <source>
        <dbReference type="ARBA" id="ARBA00023014"/>
    </source>
</evidence>
<dbReference type="PANTHER" id="PTHR43518">
    <property type="entry name" value="NITRATE REDUCTASE BETA SUBUNIT"/>
    <property type="match status" value="1"/>
</dbReference>
<evidence type="ECO:0000256" key="5">
    <source>
        <dbReference type="ARBA" id="ARBA00022485"/>
    </source>
</evidence>
<keyword evidence="10" id="KW-0411">Iron-sulfur</keyword>
<keyword evidence="8" id="KW-0249">Electron transport</keyword>
<organism evidence="12">
    <name type="scientific">human gut metagenome</name>
    <dbReference type="NCBI Taxonomy" id="408170"/>
    <lineage>
        <taxon>unclassified sequences</taxon>
        <taxon>metagenomes</taxon>
        <taxon>organismal metagenomes</taxon>
    </lineage>
</organism>
<evidence type="ECO:0000256" key="6">
    <source>
        <dbReference type="ARBA" id="ARBA00022723"/>
    </source>
</evidence>
<dbReference type="SUPFAM" id="SSF54862">
    <property type="entry name" value="4Fe-4S ferredoxins"/>
    <property type="match status" value="1"/>
</dbReference>
<feature type="domain" description="4Fe-4S ferredoxin-type" evidence="11">
    <location>
        <begin position="80"/>
        <end position="111"/>
    </location>
</feature>
<dbReference type="PANTHER" id="PTHR43518:SF1">
    <property type="entry name" value="RESPIRATORY NITRATE REDUCTASE 1 BETA CHAIN"/>
    <property type="match status" value="1"/>
</dbReference>
<dbReference type="GO" id="GO:0046872">
    <property type="term" value="F:metal ion binding"/>
    <property type="evidence" value="ECO:0007669"/>
    <property type="project" value="UniProtKB-KW"/>
</dbReference>
<proteinExistence type="predicted"/>
<evidence type="ECO:0000256" key="9">
    <source>
        <dbReference type="ARBA" id="ARBA00023004"/>
    </source>
</evidence>
<dbReference type="GO" id="GO:0009061">
    <property type="term" value="P:anaerobic respiration"/>
    <property type="evidence" value="ECO:0007669"/>
    <property type="project" value="TreeGrafter"/>
</dbReference>
<evidence type="ECO:0000256" key="8">
    <source>
        <dbReference type="ARBA" id="ARBA00022982"/>
    </source>
</evidence>
<dbReference type="GO" id="GO:0009055">
    <property type="term" value="F:electron transfer activity"/>
    <property type="evidence" value="ECO:0007669"/>
    <property type="project" value="TreeGrafter"/>
</dbReference>
<protein>
    <submittedName>
        <fullName evidence="12">Nitrate reductase, beta subunit</fullName>
    </submittedName>
</protein>
<keyword evidence="6" id="KW-0479">Metal-binding</keyword>
<dbReference type="Pfam" id="PF13247">
    <property type="entry name" value="Fer4_11"/>
    <property type="match status" value="1"/>
</dbReference>
<keyword evidence="5" id="KW-0004">4Fe-4S</keyword>
<comment type="subcellular location">
    <subcellularLocation>
        <location evidence="3">Cell envelope</location>
    </subcellularLocation>
</comment>
<sequence>EQPEITDYFEPWTYDYETLIHTGRKNNQPVARPRSLLTKQKMEVTWGPNWDDDLAGGHHAREDVNLAKMGDDIVFDYEEVFMRYLPRLCNHCLNPACVAACPSGAIYKRDED</sequence>
<evidence type="ECO:0000259" key="11">
    <source>
        <dbReference type="PROSITE" id="PS51379"/>
    </source>
</evidence>
<evidence type="ECO:0000256" key="3">
    <source>
        <dbReference type="ARBA" id="ARBA00004196"/>
    </source>
</evidence>
<comment type="cofactor">
    <cofactor evidence="2">
        <name>[4Fe-4S] cluster</name>
        <dbReference type="ChEBI" id="CHEBI:49883"/>
    </cofactor>
</comment>
<keyword evidence="7" id="KW-0677">Repeat</keyword>
<evidence type="ECO:0000256" key="7">
    <source>
        <dbReference type="ARBA" id="ARBA00022737"/>
    </source>
</evidence>
<keyword evidence="9" id="KW-0408">Iron</keyword>
<dbReference type="PROSITE" id="PS51379">
    <property type="entry name" value="4FE4S_FER_2"/>
    <property type="match status" value="1"/>
</dbReference>
<dbReference type="GO" id="GO:0016020">
    <property type="term" value="C:membrane"/>
    <property type="evidence" value="ECO:0007669"/>
    <property type="project" value="TreeGrafter"/>
</dbReference>
<evidence type="ECO:0000256" key="1">
    <source>
        <dbReference type="ARBA" id="ARBA00001927"/>
    </source>
</evidence>
<dbReference type="Gene3D" id="3.30.70.20">
    <property type="match status" value="2"/>
</dbReference>
<evidence type="ECO:0000256" key="4">
    <source>
        <dbReference type="ARBA" id="ARBA00022448"/>
    </source>
</evidence>
<comment type="cofactor">
    <cofactor evidence="1">
        <name>[3Fe-4S] cluster</name>
        <dbReference type="ChEBI" id="CHEBI:21137"/>
    </cofactor>
</comment>
<keyword evidence="4" id="KW-0813">Transport</keyword>
<evidence type="ECO:0000313" key="12">
    <source>
        <dbReference type="EMBL" id="ETJ27703.1"/>
    </source>
</evidence>
<evidence type="ECO:0000256" key="2">
    <source>
        <dbReference type="ARBA" id="ARBA00001966"/>
    </source>
</evidence>
<feature type="non-terminal residue" evidence="12">
    <location>
        <position position="1"/>
    </location>
</feature>